<dbReference type="Proteomes" id="UP000461010">
    <property type="component" value="Unassembled WGS sequence"/>
</dbReference>
<protein>
    <submittedName>
        <fullName evidence="1">Uncharacterized protein</fullName>
    </submittedName>
</protein>
<reference evidence="3 4" key="1">
    <citation type="submission" date="2019-10" db="EMBL/GenBank/DDBJ databases">
        <title>Poseidonibacter ostreae sp. nov., isolated from the gut of the Ostrea denselamellosa.</title>
        <authorList>
            <person name="Choi A."/>
        </authorList>
    </citation>
    <scope>NUCLEOTIDE SEQUENCE [LARGE SCALE GENOMIC DNA]</scope>
    <source>
        <strain evidence="1 4">SJOD-M-33</strain>
        <strain evidence="2 3">SJOD-M-5</strain>
    </source>
</reference>
<comment type="caution">
    <text evidence="1">The sequence shown here is derived from an EMBL/GenBank/DDBJ whole genome shotgun (WGS) entry which is preliminary data.</text>
</comment>
<dbReference type="EMBL" id="WFKJ01000009">
    <property type="protein sequence ID" value="KAB7892033.1"/>
    <property type="molecule type" value="Genomic_DNA"/>
</dbReference>
<evidence type="ECO:0000313" key="3">
    <source>
        <dbReference type="Proteomes" id="UP000461010"/>
    </source>
</evidence>
<dbReference type="EMBL" id="WFKK01000026">
    <property type="protein sequence ID" value="KAB7888191.1"/>
    <property type="molecule type" value="Genomic_DNA"/>
</dbReference>
<name>A0A6L4WRL8_9BACT</name>
<gene>
    <name evidence="2" type="ORF">GBG18_04570</name>
    <name evidence="1" type="ORF">GBG19_09525</name>
</gene>
<evidence type="ECO:0000313" key="2">
    <source>
        <dbReference type="EMBL" id="KAB7892033.1"/>
    </source>
</evidence>
<sequence>MIFIGLFLFIVFIVMALNMYDNSNLEKIENYITEKKCSNYIYTKGSYKALCKDELLEIPNSFSLDIKKDKLEYKYKDIQSIEKEDKNILINDKDKISFSKTKETDIFYMQLEEKLNKQD</sequence>
<keyword evidence="3" id="KW-1185">Reference proteome</keyword>
<evidence type="ECO:0000313" key="1">
    <source>
        <dbReference type="EMBL" id="KAB7888191.1"/>
    </source>
</evidence>
<accession>A0A6L4WRL8</accession>
<dbReference type="RefSeq" id="WP_152188819.1">
    <property type="nucleotide sequence ID" value="NZ_WFKI01000009.1"/>
</dbReference>
<dbReference type="AlphaFoldDB" id="A0A6L4WRL8"/>
<organism evidence="1 4">
    <name type="scientific">Poseidonibacter ostreae</name>
    <dbReference type="NCBI Taxonomy" id="2654171"/>
    <lineage>
        <taxon>Bacteria</taxon>
        <taxon>Pseudomonadati</taxon>
        <taxon>Campylobacterota</taxon>
        <taxon>Epsilonproteobacteria</taxon>
        <taxon>Campylobacterales</taxon>
        <taxon>Arcobacteraceae</taxon>
        <taxon>Poseidonibacter</taxon>
    </lineage>
</organism>
<evidence type="ECO:0000313" key="4">
    <source>
        <dbReference type="Proteomes" id="UP000472839"/>
    </source>
</evidence>
<proteinExistence type="predicted"/>
<dbReference type="Proteomes" id="UP000472839">
    <property type="component" value="Unassembled WGS sequence"/>
</dbReference>